<dbReference type="PROSITE" id="PS50977">
    <property type="entry name" value="HTH_TETR_2"/>
    <property type="match status" value="1"/>
</dbReference>
<reference evidence="5" key="1">
    <citation type="submission" date="2017-04" db="EMBL/GenBank/DDBJ databases">
        <authorList>
            <person name="Varghese N."/>
            <person name="Submissions S."/>
        </authorList>
    </citation>
    <scope>NUCLEOTIDE SEQUENCE [LARGE SCALE GENOMIC DNA]</scope>
    <source>
        <strain evidence="5">VKM Ac-2510</strain>
    </source>
</reference>
<dbReference type="InterPro" id="IPR009057">
    <property type="entry name" value="Homeodomain-like_sf"/>
</dbReference>
<dbReference type="PANTHER" id="PTHR30055:SF146">
    <property type="entry name" value="HTH-TYPE TRANSCRIPTIONAL DUAL REGULATOR CECR"/>
    <property type="match status" value="1"/>
</dbReference>
<dbReference type="Gene3D" id="1.10.357.10">
    <property type="entry name" value="Tetracycline Repressor, domain 2"/>
    <property type="match status" value="1"/>
</dbReference>
<organism evidence="4 5">
    <name type="scientific">Agreia pratensis</name>
    <dbReference type="NCBI Taxonomy" id="150121"/>
    <lineage>
        <taxon>Bacteria</taxon>
        <taxon>Bacillati</taxon>
        <taxon>Actinomycetota</taxon>
        <taxon>Actinomycetes</taxon>
        <taxon>Micrococcales</taxon>
        <taxon>Microbacteriaceae</taxon>
        <taxon>Agreia</taxon>
    </lineage>
</organism>
<feature type="DNA-binding region" description="H-T-H motif" evidence="2">
    <location>
        <begin position="81"/>
        <end position="100"/>
    </location>
</feature>
<proteinExistence type="predicted"/>
<gene>
    <name evidence="4" type="ORF">SAMN06296010_2863</name>
</gene>
<keyword evidence="5" id="KW-1185">Reference proteome</keyword>
<sequence>MVVIQTLGLGVLGAPGARRGSLSAMAWPDGLSITFHFLFVSDRLLTMANPKRVLSTAEDRRVDVLTAATAAFALRGYFGTNTTEVAHASGISQAYLYRLYDSKEALFIAVLNHVKLRIRDDLRSTFDSVPTDQIDAALAKQRAVDHDIAMVLLHAVAACVVPAVAEAVRDCYQDQLEFLRGRGASVEAVRRYLSEAQYSNALQAAGIDSSSASSELLLP</sequence>
<dbReference type="Pfam" id="PF00440">
    <property type="entry name" value="TetR_N"/>
    <property type="match status" value="1"/>
</dbReference>
<feature type="domain" description="HTH tetR-type" evidence="3">
    <location>
        <begin position="58"/>
        <end position="118"/>
    </location>
</feature>
<evidence type="ECO:0000313" key="5">
    <source>
        <dbReference type="Proteomes" id="UP000193244"/>
    </source>
</evidence>
<protein>
    <submittedName>
        <fullName evidence="4">Transcriptional regulator, TetR family</fullName>
    </submittedName>
</protein>
<evidence type="ECO:0000259" key="3">
    <source>
        <dbReference type="PROSITE" id="PS50977"/>
    </source>
</evidence>
<dbReference type="STRING" id="150121.SAMN06296010_2863"/>
<dbReference type="InterPro" id="IPR001647">
    <property type="entry name" value="HTH_TetR"/>
</dbReference>
<evidence type="ECO:0000256" key="1">
    <source>
        <dbReference type="ARBA" id="ARBA00023125"/>
    </source>
</evidence>
<dbReference type="PANTHER" id="PTHR30055">
    <property type="entry name" value="HTH-TYPE TRANSCRIPTIONAL REGULATOR RUTR"/>
    <property type="match status" value="1"/>
</dbReference>
<dbReference type="Proteomes" id="UP000193244">
    <property type="component" value="Unassembled WGS sequence"/>
</dbReference>
<dbReference type="AlphaFoldDB" id="A0A1X7KT28"/>
<dbReference type="GO" id="GO:0000976">
    <property type="term" value="F:transcription cis-regulatory region binding"/>
    <property type="evidence" value="ECO:0007669"/>
    <property type="project" value="TreeGrafter"/>
</dbReference>
<keyword evidence="1 2" id="KW-0238">DNA-binding</keyword>
<dbReference type="SUPFAM" id="SSF46689">
    <property type="entry name" value="Homeodomain-like"/>
    <property type="match status" value="1"/>
</dbReference>
<dbReference type="EMBL" id="FXAY01000005">
    <property type="protein sequence ID" value="SMG44392.1"/>
    <property type="molecule type" value="Genomic_DNA"/>
</dbReference>
<evidence type="ECO:0000313" key="4">
    <source>
        <dbReference type="EMBL" id="SMG44392.1"/>
    </source>
</evidence>
<name>A0A1X7KT28_9MICO</name>
<evidence type="ECO:0000256" key="2">
    <source>
        <dbReference type="PROSITE-ProRule" id="PRU00335"/>
    </source>
</evidence>
<dbReference type="PRINTS" id="PR00455">
    <property type="entry name" value="HTHTETR"/>
</dbReference>
<accession>A0A1X7KT28</accession>
<dbReference type="InterPro" id="IPR050109">
    <property type="entry name" value="HTH-type_TetR-like_transc_reg"/>
</dbReference>
<dbReference type="GO" id="GO:0003700">
    <property type="term" value="F:DNA-binding transcription factor activity"/>
    <property type="evidence" value="ECO:0007669"/>
    <property type="project" value="TreeGrafter"/>
</dbReference>